<evidence type="ECO:0000256" key="2">
    <source>
        <dbReference type="SAM" id="Phobius"/>
    </source>
</evidence>
<feature type="compositionally biased region" description="Low complexity" evidence="1">
    <location>
        <begin position="65"/>
        <end position="84"/>
    </location>
</feature>
<evidence type="ECO:0000313" key="4">
    <source>
        <dbReference type="EMBL" id="KAK1925197.1"/>
    </source>
</evidence>
<feature type="region of interest" description="Disordered" evidence="1">
    <location>
        <begin position="152"/>
        <end position="178"/>
    </location>
</feature>
<feature type="region of interest" description="Disordered" evidence="1">
    <location>
        <begin position="65"/>
        <end position="118"/>
    </location>
</feature>
<protein>
    <submittedName>
        <fullName evidence="4">Uncharacterized protein</fullName>
    </submittedName>
</protein>
<feature type="signal peptide" evidence="3">
    <location>
        <begin position="1"/>
        <end position="20"/>
    </location>
</feature>
<gene>
    <name evidence="4" type="ORF">DB88DRAFT_254988</name>
</gene>
<keyword evidence="5" id="KW-1185">Reference proteome</keyword>
<evidence type="ECO:0000256" key="1">
    <source>
        <dbReference type="SAM" id="MobiDB-lite"/>
    </source>
</evidence>
<feature type="transmembrane region" description="Helical" evidence="2">
    <location>
        <begin position="199"/>
        <end position="223"/>
    </location>
</feature>
<keyword evidence="2" id="KW-0472">Membrane</keyword>
<dbReference type="EMBL" id="JAODAN010000004">
    <property type="protein sequence ID" value="KAK1925197.1"/>
    <property type="molecule type" value="Genomic_DNA"/>
</dbReference>
<dbReference type="Proteomes" id="UP001182556">
    <property type="component" value="Unassembled WGS sequence"/>
</dbReference>
<proteinExistence type="predicted"/>
<keyword evidence="3" id="KW-0732">Signal</keyword>
<evidence type="ECO:0000256" key="3">
    <source>
        <dbReference type="SAM" id="SignalP"/>
    </source>
</evidence>
<feature type="chain" id="PRO_5042193649" evidence="3">
    <location>
        <begin position="21"/>
        <end position="224"/>
    </location>
</feature>
<accession>A0AAD9FSE9</accession>
<comment type="caution">
    <text evidence="4">The sequence shown here is derived from an EMBL/GenBank/DDBJ whole genome shotgun (WGS) entry which is preliminary data.</text>
</comment>
<feature type="compositionally biased region" description="Basic and acidic residues" evidence="1">
    <location>
        <begin position="88"/>
        <end position="118"/>
    </location>
</feature>
<keyword evidence="2" id="KW-1133">Transmembrane helix</keyword>
<name>A0AAD9FSE9_PAPLA</name>
<organism evidence="4 5">
    <name type="scientific">Papiliotrema laurentii</name>
    <name type="common">Cryptococcus laurentii</name>
    <dbReference type="NCBI Taxonomy" id="5418"/>
    <lineage>
        <taxon>Eukaryota</taxon>
        <taxon>Fungi</taxon>
        <taxon>Dikarya</taxon>
        <taxon>Basidiomycota</taxon>
        <taxon>Agaricomycotina</taxon>
        <taxon>Tremellomycetes</taxon>
        <taxon>Tremellales</taxon>
        <taxon>Rhynchogastremaceae</taxon>
        <taxon>Papiliotrema</taxon>
    </lineage>
</organism>
<dbReference type="AlphaFoldDB" id="A0AAD9FSE9"/>
<reference evidence="4" key="1">
    <citation type="submission" date="2023-02" db="EMBL/GenBank/DDBJ databases">
        <title>Identification and recombinant expression of a fungal hydrolase from Papiliotrema laurentii that hydrolyzes apple cutin and clears colloidal polyester polyurethane.</title>
        <authorList>
            <consortium name="DOE Joint Genome Institute"/>
            <person name="Roman V.A."/>
            <person name="Bojanowski C."/>
            <person name="Crable B.R."/>
            <person name="Wagner D.N."/>
            <person name="Hung C.S."/>
            <person name="Nadeau L.J."/>
            <person name="Schratz L."/>
            <person name="Haridas S."/>
            <person name="Pangilinan J."/>
            <person name="Lipzen A."/>
            <person name="Na H."/>
            <person name="Yan M."/>
            <person name="Ng V."/>
            <person name="Grigoriev I.V."/>
            <person name="Spatafora J.W."/>
            <person name="Barlow D."/>
            <person name="Biffinger J."/>
            <person name="Kelley-Loughnane N."/>
            <person name="Varaljay V.A."/>
            <person name="Crookes-Goodson W.J."/>
        </authorList>
    </citation>
    <scope>NUCLEOTIDE SEQUENCE</scope>
    <source>
        <strain evidence="4">5307AH</strain>
    </source>
</reference>
<keyword evidence="2" id="KW-0812">Transmembrane</keyword>
<sequence length="224" mass="21535">MYLHFPSLLAALALASSAFASPAIGAAYHKRQATATSSASLPPPPAESTGCALHIDHYHCEGPATAAGSGGSATTPAPPAESTGCVLHNDHYDCEGPASGHEHMEEAQSHSDHAEHDHSAEIAAASGSIPPPPAESTGCELHGDHYHCAGPASTASSSASSITGSSGASASPAATTSSPVSSVSAAAAQSSTGGAVGAVALPAGVIVSALVAGASVLVGASAIF</sequence>
<evidence type="ECO:0000313" key="5">
    <source>
        <dbReference type="Proteomes" id="UP001182556"/>
    </source>
</evidence>